<gene>
    <name evidence="1" type="ORF">MILVUS5_LOCUS7098</name>
</gene>
<sequence>MKAMVERNLFTGYSVGIQNPVFVSHLQFSNDTLLIGVKSWANICALRAVLLLFESMSGGGLWFRVLEARYGLEEGRVKAGDSRGSSWWREIAKIKDRGRGSAGEWFGESISKKVGDGSDTLLWIDPWLGERPLCERFRRLFDLSENKSGMVAKMASLGWETGGGVGVAEAVAGLGGGDVGGVSDFTSWCLFAGSTSR</sequence>
<organism evidence="1 2">
    <name type="scientific">Trifolium pratense</name>
    <name type="common">Red clover</name>
    <dbReference type="NCBI Taxonomy" id="57577"/>
    <lineage>
        <taxon>Eukaryota</taxon>
        <taxon>Viridiplantae</taxon>
        <taxon>Streptophyta</taxon>
        <taxon>Embryophyta</taxon>
        <taxon>Tracheophyta</taxon>
        <taxon>Spermatophyta</taxon>
        <taxon>Magnoliopsida</taxon>
        <taxon>eudicotyledons</taxon>
        <taxon>Gunneridae</taxon>
        <taxon>Pentapetalae</taxon>
        <taxon>rosids</taxon>
        <taxon>fabids</taxon>
        <taxon>Fabales</taxon>
        <taxon>Fabaceae</taxon>
        <taxon>Papilionoideae</taxon>
        <taxon>50 kb inversion clade</taxon>
        <taxon>NPAAA clade</taxon>
        <taxon>Hologalegina</taxon>
        <taxon>IRL clade</taxon>
        <taxon>Trifolieae</taxon>
        <taxon>Trifolium</taxon>
    </lineage>
</organism>
<reference evidence="1" key="1">
    <citation type="submission" date="2023-10" db="EMBL/GenBank/DDBJ databases">
        <authorList>
            <person name="Rodriguez Cubillos JULIANA M."/>
            <person name="De Vega J."/>
        </authorList>
    </citation>
    <scope>NUCLEOTIDE SEQUENCE</scope>
</reference>
<accession>A0ACB0IYA7</accession>
<dbReference type="Proteomes" id="UP001177021">
    <property type="component" value="Unassembled WGS sequence"/>
</dbReference>
<dbReference type="EMBL" id="CASHSV030000013">
    <property type="protein sequence ID" value="CAJ2636627.1"/>
    <property type="molecule type" value="Genomic_DNA"/>
</dbReference>
<protein>
    <submittedName>
        <fullName evidence="1">Uncharacterized protein</fullName>
    </submittedName>
</protein>
<comment type="caution">
    <text evidence="1">The sequence shown here is derived from an EMBL/GenBank/DDBJ whole genome shotgun (WGS) entry which is preliminary data.</text>
</comment>
<evidence type="ECO:0000313" key="2">
    <source>
        <dbReference type="Proteomes" id="UP001177021"/>
    </source>
</evidence>
<name>A0ACB0IYA7_TRIPR</name>
<proteinExistence type="predicted"/>
<evidence type="ECO:0000313" key="1">
    <source>
        <dbReference type="EMBL" id="CAJ2636627.1"/>
    </source>
</evidence>
<keyword evidence="2" id="KW-1185">Reference proteome</keyword>